<feature type="binding site" evidence="7">
    <location>
        <position position="377"/>
    </location>
    <ligand>
        <name>phosphoenolpyruvate</name>
        <dbReference type="ChEBI" id="CHEBI:58702"/>
    </ligand>
</feature>
<feature type="binding site" evidence="7">
    <location>
        <position position="161"/>
    </location>
    <ligand>
        <name>3-phosphoshikimate</name>
        <dbReference type="ChEBI" id="CHEBI:145989"/>
    </ligand>
</feature>
<evidence type="ECO:0000256" key="3">
    <source>
        <dbReference type="ARBA" id="ARBA00022605"/>
    </source>
</evidence>
<feature type="binding site" evidence="7">
    <location>
        <position position="20"/>
    </location>
    <ligand>
        <name>phosphoenolpyruvate</name>
        <dbReference type="ChEBI" id="CHEBI:58702"/>
    </ligand>
</feature>
<keyword evidence="4 7" id="KW-0808">Transferase</keyword>
<dbReference type="Proteomes" id="UP000824082">
    <property type="component" value="Unassembled WGS sequence"/>
</dbReference>
<comment type="function">
    <text evidence="7">Catalyzes the transfer of the enolpyruvyl moiety of phosphoenolpyruvate (PEP) to the 5-hydroxyl of shikimate-3-phosphate (S3P) to produce enolpyruvyl shikimate-3-phosphate and inorganic phosphate.</text>
</comment>
<dbReference type="CDD" id="cd01556">
    <property type="entry name" value="EPSP_synthase"/>
    <property type="match status" value="1"/>
</dbReference>
<dbReference type="GO" id="GO:0003866">
    <property type="term" value="F:3-phosphoshikimate 1-carboxyvinyltransferase activity"/>
    <property type="evidence" value="ECO:0007669"/>
    <property type="project" value="UniProtKB-UniRule"/>
</dbReference>
<evidence type="ECO:0000256" key="6">
    <source>
        <dbReference type="ARBA" id="ARBA00044633"/>
    </source>
</evidence>
<evidence type="ECO:0000259" key="8">
    <source>
        <dbReference type="Pfam" id="PF00275"/>
    </source>
</evidence>
<dbReference type="InterPro" id="IPR006264">
    <property type="entry name" value="EPSP_synthase"/>
</dbReference>
<accession>A0A9D1ISA6</accession>
<evidence type="ECO:0000256" key="2">
    <source>
        <dbReference type="ARBA" id="ARBA00009948"/>
    </source>
</evidence>
<evidence type="ECO:0000256" key="7">
    <source>
        <dbReference type="HAMAP-Rule" id="MF_00210"/>
    </source>
</evidence>
<keyword evidence="7" id="KW-0963">Cytoplasm</keyword>
<feature type="binding site" evidence="7">
    <location>
        <position position="117"/>
    </location>
    <ligand>
        <name>phosphoenolpyruvate</name>
        <dbReference type="ChEBI" id="CHEBI:58702"/>
    </ligand>
</feature>
<feature type="binding site" evidence="7">
    <location>
        <position position="159"/>
    </location>
    <ligand>
        <name>3-phosphoshikimate</name>
        <dbReference type="ChEBI" id="CHEBI:145989"/>
    </ligand>
</feature>
<dbReference type="InterPro" id="IPR036968">
    <property type="entry name" value="Enolpyruvate_Tfrase_sf"/>
</dbReference>
<dbReference type="GO" id="GO:0009073">
    <property type="term" value="P:aromatic amino acid family biosynthetic process"/>
    <property type="evidence" value="ECO:0007669"/>
    <property type="project" value="UniProtKB-KW"/>
</dbReference>
<dbReference type="SUPFAM" id="SSF55205">
    <property type="entry name" value="EPT/RTPC-like"/>
    <property type="match status" value="1"/>
</dbReference>
<feature type="binding site" evidence="7">
    <location>
        <position position="403"/>
    </location>
    <ligand>
        <name>phosphoenolpyruvate</name>
        <dbReference type="ChEBI" id="CHEBI:58702"/>
    </ligand>
</feature>
<dbReference type="HAMAP" id="MF_00210">
    <property type="entry name" value="EPSP_synth"/>
    <property type="match status" value="1"/>
</dbReference>
<comment type="caution">
    <text evidence="7">Lacks conserved residue(s) required for the propagation of feature annotation.</text>
</comment>
<comment type="catalytic activity">
    <reaction evidence="6">
        <text>3-phosphoshikimate + phosphoenolpyruvate = 5-O-(1-carboxyvinyl)-3-phosphoshikimate + phosphate</text>
        <dbReference type="Rhea" id="RHEA:21256"/>
        <dbReference type="ChEBI" id="CHEBI:43474"/>
        <dbReference type="ChEBI" id="CHEBI:57701"/>
        <dbReference type="ChEBI" id="CHEBI:58702"/>
        <dbReference type="ChEBI" id="CHEBI:145989"/>
        <dbReference type="EC" id="2.5.1.19"/>
    </reaction>
    <physiologicalReaction direction="left-to-right" evidence="6">
        <dbReference type="Rhea" id="RHEA:21257"/>
    </physiologicalReaction>
</comment>
<dbReference type="InterPro" id="IPR013792">
    <property type="entry name" value="RNA3'P_cycl/enolpyr_Trfase_a/b"/>
</dbReference>
<sequence>MDITIQPGTLSGEVLVPSSKSILHRGLICSALAPGKNVIHRLYLSRDIQATMDCLTALGASFTRQGDDVLVEGISSPVKSAALPCGESGSTLRFLIPVAAALGVDASFTGQGRLVTRPLTAYDGAFVGKGVHWHNTGTLPCSVSGKLEPGNYEIDGSQSSQFISGLLFALPLLKGDSTLTVTGKFQSQSYVGITLGVLKEFGIAVTQTAPNRYVIPGGQVYRAGEFTAESDYSQSAFFLCAAALGGKLTLRSFSPDSLQGDQAILSILEQVGFPAEFQGDEIRLKPGKLKPFTVYAGDVPDLVPVLCVLASGCVGESRIYQVERLKIKESDRIASTMALVNGLGGGMEYLPQEDCIRITGKGYLEGGGVIPCENDHRIAMSGGVAAAICQTPFTLLGAECVAKSYPTFWEDYQRLGGKIHVQSME</sequence>
<keyword evidence="5 7" id="KW-0057">Aromatic amino acid biosynthesis</keyword>
<feature type="binding site" evidence="7">
    <location>
        <position position="160"/>
    </location>
    <ligand>
        <name>3-phosphoshikimate</name>
        <dbReference type="ChEBI" id="CHEBI:145989"/>
    </ligand>
</feature>
<evidence type="ECO:0000313" key="10">
    <source>
        <dbReference type="Proteomes" id="UP000824082"/>
    </source>
</evidence>
<dbReference type="PANTHER" id="PTHR21090">
    <property type="entry name" value="AROM/DEHYDROQUINATE SYNTHASE"/>
    <property type="match status" value="1"/>
</dbReference>
<evidence type="ECO:0000256" key="4">
    <source>
        <dbReference type="ARBA" id="ARBA00022679"/>
    </source>
</evidence>
<comment type="caution">
    <text evidence="9">The sequence shown here is derived from an EMBL/GenBank/DDBJ whole genome shotgun (WGS) entry which is preliminary data.</text>
</comment>
<feature type="binding site" evidence="7">
    <location>
        <position position="21"/>
    </location>
    <ligand>
        <name>3-phosphoshikimate</name>
        <dbReference type="ChEBI" id="CHEBI:145989"/>
    </ligand>
</feature>
<dbReference type="Gene3D" id="3.65.10.10">
    <property type="entry name" value="Enolpyruvate transferase domain"/>
    <property type="match status" value="2"/>
</dbReference>
<dbReference type="GO" id="GO:0009423">
    <property type="term" value="P:chorismate biosynthetic process"/>
    <property type="evidence" value="ECO:0007669"/>
    <property type="project" value="UniProtKB-UniRule"/>
</dbReference>
<dbReference type="Pfam" id="PF00275">
    <property type="entry name" value="EPSP_synthase"/>
    <property type="match status" value="1"/>
</dbReference>
<dbReference type="AlphaFoldDB" id="A0A9D1ISA6"/>
<dbReference type="InterPro" id="IPR001986">
    <property type="entry name" value="Enolpyruvate_Tfrase_dom"/>
</dbReference>
<reference evidence="9" key="1">
    <citation type="submission" date="2020-10" db="EMBL/GenBank/DDBJ databases">
        <authorList>
            <person name="Gilroy R."/>
        </authorList>
    </citation>
    <scope>NUCLEOTIDE SEQUENCE</scope>
    <source>
        <strain evidence="9">4509</strain>
    </source>
</reference>
<proteinExistence type="inferred from homology"/>
<feature type="active site" description="Proton acceptor" evidence="7">
    <location>
        <position position="301"/>
    </location>
</feature>
<comment type="subunit">
    <text evidence="7">Monomer.</text>
</comment>
<feature type="binding site" evidence="7">
    <location>
        <position position="187"/>
    </location>
    <ligand>
        <name>3-phosphoshikimate</name>
        <dbReference type="ChEBI" id="CHEBI:145989"/>
    </ligand>
</feature>
<comment type="pathway">
    <text evidence="1 7">Metabolic intermediate biosynthesis; chorismate biosynthesis; chorismate from D-erythrose 4-phosphate and phosphoenolpyruvate: step 6/7.</text>
</comment>
<organism evidence="9 10">
    <name type="scientific">Candidatus Egerieicola faecale</name>
    <dbReference type="NCBI Taxonomy" id="2840774"/>
    <lineage>
        <taxon>Bacteria</taxon>
        <taxon>Bacillati</taxon>
        <taxon>Bacillota</taxon>
        <taxon>Clostridia</taxon>
        <taxon>Eubacteriales</taxon>
        <taxon>Oscillospiraceae</taxon>
        <taxon>Oscillospiraceae incertae sedis</taxon>
        <taxon>Candidatus Egerieicola</taxon>
    </lineage>
</organism>
<protein>
    <recommendedName>
        <fullName evidence="7">3-phosphoshikimate 1-carboxyvinyltransferase</fullName>
        <ecNumber evidence="7">2.5.1.19</ecNumber>
    </recommendedName>
    <alternativeName>
        <fullName evidence="7">5-enolpyruvylshikimate-3-phosphate synthase</fullName>
        <shortName evidence="7">EPSP synthase</shortName>
        <shortName evidence="7">EPSPS</shortName>
    </alternativeName>
</protein>
<feature type="binding site" evidence="7">
    <location>
        <position position="20"/>
    </location>
    <ligand>
        <name>3-phosphoshikimate</name>
        <dbReference type="ChEBI" id="CHEBI:145989"/>
    </ligand>
</feature>
<feature type="binding site" evidence="7">
    <location>
        <position position="301"/>
    </location>
    <ligand>
        <name>3-phosphoshikimate</name>
        <dbReference type="ChEBI" id="CHEBI:145989"/>
    </ligand>
</feature>
<feature type="binding site" evidence="7">
    <location>
        <position position="161"/>
    </location>
    <ligand>
        <name>phosphoenolpyruvate</name>
        <dbReference type="ChEBI" id="CHEBI:58702"/>
    </ligand>
</feature>
<evidence type="ECO:0000313" key="9">
    <source>
        <dbReference type="EMBL" id="HIU41796.1"/>
    </source>
</evidence>
<evidence type="ECO:0000256" key="1">
    <source>
        <dbReference type="ARBA" id="ARBA00004811"/>
    </source>
</evidence>
<dbReference type="PANTHER" id="PTHR21090:SF5">
    <property type="entry name" value="PENTAFUNCTIONAL AROM POLYPEPTIDE"/>
    <property type="match status" value="1"/>
</dbReference>
<dbReference type="PROSITE" id="PS00885">
    <property type="entry name" value="EPSP_SYNTHASE_2"/>
    <property type="match status" value="1"/>
</dbReference>
<dbReference type="InterPro" id="IPR023193">
    <property type="entry name" value="EPSP_synthase_CS"/>
</dbReference>
<feature type="binding site" evidence="7">
    <location>
        <position position="332"/>
    </location>
    <ligand>
        <name>phosphoenolpyruvate</name>
        <dbReference type="ChEBI" id="CHEBI:58702"/>
    </ligand>
</feature>
<dbReference type="NCBIfam" id="TIGR01356">
    <property type="entry name" value="aroA"/>
    <property type="match status" value="1"/>
</dbReference>
<feature type="binding site" evidence="7">
    <location>
        <position position="25"/>
    </location>
    <ligand>
        <name>3-phosphoshikimate</name>
        <dbReference type="ChEBI" id="CHEBI:145989"/>
    </ligand>
</feature>
<evidence type="ECO:0000256" key="5">
    <source>
        <dbReference type="ARBA" id="ARBA00023141"/>
    </source>
</evidence>
<name>A0A9D1ISA6_9FIRM</name>
<dbReference type="PIRSF" id="PIRSF000505">
    <property type="entry name" value="EPSPS"/>
    <property type="match status" value="1"/>
</dbReference>
<comment type="subcellular location">
    <subcellularLocation>
        <location evidence="7">Cytoplasm</location>
    </subcellularLocation>
</comment>
<dbReference type="GO" id="GO:0005737">
    <property type="term" value="C:cytoplasm"/>
    <property type="evidence" value="ECO:0007669"/>
    <property type="project" value="UniProtKB-SubCell"/>
</dbReference>
<feature type="binding site" evidence="7">
    <location>
        <position position="89"/>
    </location>
    <ligand>
        <name>phosphoenolpyruvate</name>
        <dbReference type="ChEBI" id="CHEBI:58702"/>
    </ligand>
</feature>
<gene>
    <name evidence="7 9" type="primary">aroA</name>
    <name evidence="9" type="ORF">IAD19_04505</name>
</gene>
<dbReference type="EMBL" id="DVMX01000089">
    <property type="protein sequence ID" value="HIU41796.1"/>
    <property type="molecule type" value="Genomic_DNA"/>
</dbReference>
<dbReference type="GO" id="GO:0008652">
    <property type="term" value="P:amino acid biosynthetic process"/>
    <property type="evidence" value="ECO:0007669"/>
    <property type="project" value="UniProtKB-KW"/>
</dbReference>
<dbReference type="EC" id="2.5.1.19" evidence="7"/>
<feature type="binding site" evidence="7">
    <location>
        <position position="328"/>
    </location>
    <ligand>
        <name>3-phosphoshikimate</name>
        <dbReference type="ChEBI" id="CHEBI:145989"/>
    </ligand>
</feature>
<comment type="similarity">
    <text evidence="2 7">Belongs to the EPSP synthase family.</text>
</comment>
<feature type="domain" description="Enolpyruvate transferase" evidence="8">
    <location>
        <begin position="7"/>
        <end position="410"/>
    </location>
</feature>
<keyword evidence="3 7" id="KW-0028">Amino-acid biosynthesis</keyword>
<reference evidence="9" key="2">
    <citation type="journal article" date="2021" name="PeerJ">
        <title>Extensive microbial diversity within the chicken gut microbiome revealed by metagenomics and culture.</title>
        <authorList>
            <person name="Gilroy R."/>
            <person name="Ravi A."/>
            <person name="Getino M."/>
            <person name="Pursley I."/>
            <person name="Horton D.L."/>
            <person name="Alikhan N.F."/>
            <person name="Baker D."/>
            <person name="Gharbi K."/>
            <person name="Hall N."/>
            <person name="Watson M."/>
            <person name="Adriaenssens E.M."/>
            <person name="Foster-Nyarko E."/>
            <person name="Jarju S."/>
            <person name="Secka A."/>
            <person name="Antonio M."/>
            <person name="Oren A."/>
            <person name="Chaudhuri R.R."/>
            <person name="La Ragione R."/>
            <person name="Hildebrand F."/>
            <person name="Pallen M.J."/>
        </authorList>
    </citation>
    <scope>NUCLEOTIDE SEQUENCE</scope>
    <source>
        <strain evidence="9">4509</strain>
    </source>
</reference>